<dbReference type="EMBL" id="JH767230">
    <property type="protein sequence ID" value="EQC26466.1"/>
    <property type="molecule type" value="Genomic_DNA"/>
</dbReference>
<keyword evidence="3" id="KW-1185">Reference proteome</keyword>
<evidence type="ECO:0000256" key="1">
    <source>
        <dbReference type="SAM" id="MobiDB-lite"/>
    </source>
</evidence>
<gene>
    <name evidence="2" type="ORF">SDRG_15710</name>
</gene>
<feature type="compositionally biased region" description="Low complexity" evidence="1">
    <location>
        <begin position="234"/>
        <end position="243"/>
    </location>
</feature>
<protein>
    <submittedName>
        <fullName evidence="2">Uncharacterized protein</fullName>
    </submittedName>
</protein>
<name>T0PW90_SAPDV</name>
<dbReference type="AlphaFoldDB" id="T0PW90"/>
<sequence length="405" mass="45230">MSISSDEDDRSHSLAMEELRVGELIAYHCGAFVAGDPRGRRESIVLSICSDTKGEYPISIASNDILTQDTLIKRVQDVDGYAIKRPMGMWRKLYTFTMFPGQHRTAQNASTILKAAMKDVIKDSYAAVYGETTAKRAKREQPKKHRAAETSDINKLLKPLPLANTNVPPELKCKYKTCNNGRSLKKNGDHHMLCNYHRNKVNSIQRTYAAKRDQEKREQRKTEHKDKDVAVAPSTNTSSKMTFSKSSTAAKMAAKKLDALPEEFFVSELPTTPAKTKKSKFVLFTMDDLIASGPSSSCIRSPQNSNPRPMRQQPRPPMKKPEHKPALVNIDDFPPGKTSNKRISDDCNARPAKTKVGPPKCVLEPLSSDDASGGMIKFLEMPENTKKGDYIAKVLTTKTKWLQVT</sequence>
<dbReference type="Proteomes" id="UP000030762">
    <property type="component" value="Unassembled WGS sequence"/>
</dbReference>
<proteinExistence type="predicted"/>
<feature type="compositionally biased region" description="Basic and acidic residues" evidence="1">
    <location>
        <begin position="210"/>
        <end position="229"/>
    </location>
</feature>
<feature type="region of interest" description="Disordered" evidence="1">
    <location>
        <begin position="209"/>
        <end position="243"/>
    </location>
</feature>
<feature type="region of interest" description="Disordered" evidence="1">
    <location>
        <begin position="293"/>
        <end position="360"/>
    </location>
</feature>
<feature type="compositionally biased region" description="Polar residues" evidence="1">
    <location>
        <begin position="293"/>
        <end position="306"/>
    </location>
</feature>
<dbReference type="VEuPathDB" id="FungiDB:SDRG_15710"/>
<accession>T0PW90</accession>
<dbReference type="GeneID" id="19956437"/>
<dbReference type="RefSeq" id="XP_008620112.1">
    <property type="nucleotide sequence ID" value="XM_008621890.1"/>
</dbReference>
<dbReference type="OrthoDB" id="79647at2759"/>
<reference evidence="2 3" key="1">
    <citation type="submission" date="2012-04" db="EMBL/GenBank/DDBJ databases">
        <title>The Genome Sequence of Saprolegnia declina VS20.</title>
        <authorList>
            <consortium name="The Broad Institute Genome Sequencing Platform"/>
            <person name="Russ C."/>
            <person name="Nusbaum C."/>
            <person name="Tyler B."/>
            <person name="van West P."/>
            <person name="Dieguez-Uribeondo J."/>
            <person name="de Bruijn I."/>
            <person name="Tripathy S."/>
            <person name="Jiang R."/>
            <person name="Young S.K."/>
            <person name="Zeng Q."/>
            <person name="Gargeya S."/>
            <person name="Fitzgerald M."/>
            <person name="Haas B."/>
            <person name="Abouelleil A."/>
            <person name="Alvarado L."/>
            <person name="Arachchi H.M."/>
            <person name="Berlin A."/>
            <person name="Chapman S.B."/>
            <person name="Goldberg J."/>
            <person name="Griggs A."/>
            <person name="Gujja S."/>
            <person name="Hansen M."/>
            <person name="Howarth C."/>
            <person name="Imamovic A."/>
            <person name="Larimer J."/>
            <person name="McCowen C."/>
            <person name="Montmayeur A."/>
            <person name="Murphy C."/>
            <person name="Neiman D."/>
            <person name="Pearson M."/>
            <person name="Priest M."/>
            <person name="Roberts A."/>
            <person name="Saif S."/>
            <person name="Shea T."/>
            <person name="Sisk P."/>
            <person name="Sykes S."/>
            <person name="Wortman J."/>
            <person name="Nusbaum C."/>
            <person name="Birren B."/>
        </authorList>
    </citation>
    <scope>NUCLEOTIDE SEQUENCE [LARGE SCALE GENOMIC DNA]</scope>
    <source>
        <strain evidence="2 3">VS20</strain>
    </source>
</reference>
<evidence type="ECO:0000313" key="2">
    <source>
        <dbReference type="EMBL" id="EQC26466.1"/>
    </source>
</evidence>
<organism evidence="2 3">
    <name type="scientific">Saprolegnia diclina (strain VS20)</name>
    <dbReference type="NCBI Taxonomy" id="1156394"/>
    <lineage>
        <taxon>Eukaryota</taxon>
        <taxon>Sar</taxon>
        <taxon>Stramenopiles</taxon>
        <taxon>Oomycota</taxon>
        <taxon>Saprolegniomycetes</taxon>
        <taxon>Saprolegniales</taxon>
        <taxon>Saprolegniaceae</taxon>
        <taxon>Saprolegnia</taxon>
    </lineage>
</organism>
<evidence type="ECO:0000313" key="3">
    <source>
        <dbReference type="Proteomes" id="UP000030762"/>
    </source>
</evidence>
<dbReference type="InParanoid" id="T0PW90"/>